<organism evidence="11 12">
    <name type="scientific">Periconia digitata</name>
    <dbReference type="NCBI Taxonomy" id="1303443"/>
    <lineage>
        <taxon>Eukaryota</taxon>
        <taxon>Fungi</taxon>
        <taxon>Dikarya</taxon>
        <taxon>Ascomycota</taxon>
        <taxon>Pezizomycotina</taxon>
        <taxon>Dothideomycetes</taxon>
        <taxon>Pleosporomycetidae</taxon>
        <taxon>Pleosporales</taxon>
        <taxon>Massarineae</taxon>
        <taxon>Periconiaceae</taxon>
        <taxon>Periconia</taxon>
    </lineage>
</organism>
<evidence type="ECO:0000256" key="10">
    <source>
        <dbReference type="RuleBase" id="RU000461"/>
    </source>
</evidence>
<evidence type="ECO:0000313" key="11">
    <source>
        <dbReference type="EMBL" id="CAI6341036.1"/>
    </source>
</evidence>
<dbReference type="PROSITE" id="PS00086">
    <property type="entry name" value="CYTOCHROME_P450"/>
    <property type="match status" value="1"/>
</dbReference>
<evidence type="ECO:0000256" key="6">
    <source>
        <dbReference type="ARBA" id="ARBA00023002"/>
    </source>
</evidence>
<comment type="pathway">
    <text evidence="2">Secondary metabolite biosynthesis.</text>
</comment>
<evidence type="ECO:0008006" key="13">
    <source>
        <dbReference type="Google" id="ProtNLM"/>
    </source>
</evidence>
<dbReference type="CDD" id="cd11060">
    <property type="entry name" value="CYP57A1-like"/>
    <property type="match status" value="1"/>
</dbReference>
<keyword evidence="7 9" id="KW-0408">Iron</keyword>
<dbReference type="EMBL" id="CAOQHR010000011">
    <property type="protein sequence ID" value="CAI6341036.1"/>
    <property type="molecule type" value="Genomic_DNA"/>
</dbReference>
<gene>
    <name evidence="11" type="ORF">PDIGIT_LOCUS14224</name>
</gene>
<dbReference type="InterPro" id="IPR050121">
    <property type="entry name" value="Cytochrome_P450_monoxygenase"/>
</dbReference>
<evidence type="ECO:0000256" key="9">
    <source>
        <dbReference type="PIRSR" id="PIRSR602403-1"/>
    </source>
</evidence>
<dbReference type="OrthoDB" id="3934656at2759"/>
<dbReference type="InterPro" id="IPR017972">
    <property type="entry name" value="Cyt_P450_CS"/>
</dbReference>
<dbReference type="GO" id="GO:0016705">
    <property type="term" value="F:oxidoreductase activity, acting on paired donors, with incorporation or reduction of molecular oxygen"/>
    <property type="evidence" value="ECO:0007669"/>
    <property type="project" value="InterPro"/>
</dbReference>
<dbReference type="GO" id="GO:0004497">
    <property type="term" value="F:monooxygenase activity"/>
    <property type="evidence" value="ECO:0007669"/>
    <property type="project" value="UniProtKB-KW"/>
</dbReference>
<dbReference type="SUPFAM" id="SSF48264">
    <property type="entry name" value="Cytochrome P450"/>
    <property type="match status" value="1"/>
</dbReference>
<evidence type="ECO:0000256" key="4">
    <source>
        <dbReference type="ARBA" id="ARBA00022617"/>
    </source>
</evidence>
<dbReference type="Pfam" id="PF00067">
    <property type="entry name" value="p450"/>
    <property type="match status" value="1"/>
</dbReference>
<comment type="similarity">
    <text evidence="3 10">Belongs to the cytochrome P450 family.</text>
</comment>
<accession>A0A9W4UU68</accession>
<keyword evidence="8 10" id="KW-0503">Monooxygenase</keyword>
<evidence type="ECO:0000256" key="3">
    <source>
        <dbReference type="ARBA" id="ARBA00010617"/>
    </source>
</evidence>
<dbReference type="GO" id="GO:0020037">
    <property type="term" value="F:heme binding"/>
    <property type="evidence" value="ECO:0007669"/>
    <property type="project" value="InterPro"/>
</dbReference>
<evidence type="ECO:0000256" key="7">
    <source>
        <dbReference type="ARBA" id="ARBA00023004"/>
    </source>
</evidence>
<reference evidence="11" key="1">
    <citation type="submission" date="2023-01" db="EMBL/GenBank/DDBJ databases">
        <authorList>
            <person name="Van Ghelder C."/>
            <person name="Rancurel C."/>
        </authorList>
    </citation>
    <scope>NUCLEOTIDE SEQUENCE</scope>
    <source>
        <strain evidence="11">CNCM I-4278</strain>
    </source>
</reference>
<dbReference type="PANTHER" id="PTHR24305:SF175">
    <property type="entry name" value="CYTOCHROME P450 MONOOXYGENASE PKFB"/>
    <property type="match status" value="1"/>
</dbReference>
<name>A0A9W4UU68_9PLEO</name>
<feature type="binding site" description="axial binding residue" evidence="9">
    <location>
        <position position="444"/>
    </location>
    <ligand>
        <name>heme</name>
        <dbReference type="ChEBI" id="CHEBI:30413"/>
    </ligand>
    <ligandPart>
        <name>Fe</name>
        <dbReference type="ChEBI" id="CHEBI:18248"/>
    </ligandPart>
</feature>
<evidence type="ECO:0000256" key="5">
    <source>
        <dbReference type="ARBA" id="ARBA00022723"/>
    </source>
</evidence>
<dbReference type="PANTHER" id="PTHR24305">
    <property type="entry name" value="CYTOCHROME P450"/>
    <property type="match status" value="1"/>
</dbReference>
<dbReference type="InterPro" id="IPR002403">
    <property type="entry name" value="Cyt_P450_E_grp-IV"/>
</dbReference>
<sequence>MDFTIYNLAILLAAVVPSVLLHRIVKSYTRLSHVPGPFFCHITNLKRVYWVLTGQAHLHHQRLHSRHGPVVRTGPNSVFISNPDDVPAVYPVRAGFPKADFYKALQPYSPNKGTLPSLFSIQDEAIYRTMKNPIVPVFAPANVMKYEVFVDQMLQAMSAKFDIKAAGDELFDLGEWLMYFAFDVMGLMTFSKTYGFVESGNDVDGRHNTIFTYFKGAAPWTQITWLDQWVNKNHFLMRFRKTPGMAILGIVHKSVQERLKHGKGSKSEDSKDMLDNYLTIQQNNSAVPDWAPQAWVYSNVVAGSDSVGTVMQTFAYNLLTDPRTTSALISELRSASLSKPFPKYSEVRNLPYLDACVNEAVRMHPPFCLPLERVVPEGGVTISGVYLPGGTNVGGNGYVVNRNEEVFGSNVDEWRPERWLECSPEQKSRMSSGMLTFGAGRRSCMGKYIAVMEIKKLMPFLLLNYEMKIPDPKTHSVECAWFFKHKGILAQIRKRTEEEIE</sequence>
<dbReference type="InterPro" id="IPR001128">
    <property type="entry name" value="Cyt_P450"/>
</dbReference>
<evidence type="ECO:0000313" key="12">
    <source>
        <dbReference type="Proteomes" id="UP001152607"/>
    </source>
</evidence>
<keyword evidence="12" id="KW-1185">Reference proteome</keyword>
<dbReference type="PRINTS" id="PR00385">
    <property type="entry name" value="P450"/>
</dbReference>
<dbReference type="InterPro" id="IPR036396">
    <property type="entry name" value="Cyt_P450_sf"/>
</dbReference>
<evidence type="ECO:0000256" key="8">
    <source>
        <dbReference type="ARBA" id="ARBA00023033"/>
    </source>
</evidence>
<dbReference type="GO" id="GO:0005506">
    <property type="term" value="F:iron ion binding"/>
    <property type="evidence" value="ECO:0007669"/>
    <property type="project" value="InterPro"/>
</dbReference>
<evidence type="ECO:0000256" key="2">
    <source>
        <dbReference type="ARBA" id="ARBA00005179"/>
    </source>
</evidence>
<comment type="cofactor">
    <cofactor evidence="1 9">
        <name>heme</name>
        <dbReference type="ChEBI" id="CHEBI:30413"/>
    </cofactor>
</comment>
<evidence type="ECO:0000256" key="1">
    <source>
        <dbReference type="ARBA" id="ARBA00001971"/>
    </source>
</evidence>
<keyword evidence="4 9" id="KW-0349">Heme</keyword>
<comment type="caution">
    <text evidence="11">The sequence shown here is derived from an EMBL/GenBank/DDBJ whole genome shotgun (WGS) entry which is preliminary data.</text>
</comment>
<dbReference type="AlphaFoldDB" id="A0A9W4UU68"/>
<keyword evidence="5 9" id="KW-0479">Metal-binding</keyword>
<proteinExistence type="inferred from homology"/>
<keyword evidence="6 10" id="KW-0560">Oxidoreductase</keyword>
<protein>
    <recommendedName>
        <fullName evidence="13">Cytochrome P450</fullName>
    </recommendedName>
</protein>
<dbReference type="PRINTS" id="PR00465">
    <property type="entry name" value="EP450IV"/>
</dbReference>
<dbReference type="Proteomes" id="UP001152607">
    <property type="component" value="Unassembled WGS sequence"/>
</dbReference>
<dbReference type="Gene3D" id="1.10.630.10">
    <property type="entry name" value="Cytochrome P450"/>
    <property type="match status" value="1"/>
</dbReference>